<reference evidence="2 3" key="1">
    <citation type="submission" date="2019-06" db="EMBL/GenBank/DDBJ databases">
        <title>Sequencing the genomes of 1000 actinobacteria strains.</title>
        <authorList>
            <person name="Klenk H.-P."/>
        </authorList>
    </citation>
    <scope>NUCLEOTIDE SEQUENCE [LARGE SCALE GENOMIC DNA]</scope>
    <source>
        <strain evidence="2 3">DSM 12335</strain>
    </source>
</reference>
<dbReference type="InterPro" id="IPR051781">
    <property type="entry name" value="Metallo-dep_Hydrolase"/>
</dbReference>
<dbReference type="CDD" id="cd01299">
    <property type="entry name" value="Met_dep_hydrolase_A"/>
    <property type="match status" value="1"/>
</dbReference>
<dbReference type="SUPFAM" id="SSF51556">
    <property type="entry name" value="Metallo-dependent hydrolases"/>
    <property type="match status" value="1"/>
</dbReference>
<dbReference type="InterPro" id="IPR032466">
    <property type="entry name" value="Metal_Hydrolase"/>
</dbReference>
<dbReference type="EMBL" id="VFOP01000001">
    <property type="protein sequence ID" value="TQL51710.1"/>
    <property type="molecule type" value="Genomic_DNA"/>
</dbReference>
<dbReference type="InterPro" id="IPR006680">
    <property type="entry name" value="Amidohydro-rel"/>
</dbReference>
<proteinExistence type="predicted"/>
<name>A0A542YUF6_9MICO</name>
<dbReference type="Gene3D" id="3.20.20.140">
    <property type="entry name" value="Metal-dependent hydrolases"/>
    <property type="match status" value="1"/>
</dbReference>
<dbReference type="SUPFAM" id="SSF51338">
    <property type="entry name" value="Composite domain of metallo-dependent hydrolases"/>
    <property type="match status" value="1"/>
</dbReference>
<dbReference type="AlphaFoldDB" id="A0A542YUF6"/>
<evidence type="ECO:0000313" key="3">
    <source>
        <dbReference type="Proteomes" id="UP000319516"/>
    </source>
</evidence>
<feature type="domain" description="Amidohydrolase-related" evidence="1">
    <location>
        <begin position="38"/>
        <end position="387"/>
    </location>
</feature>
<dbReference type="Proteomes" id="UP000319516">
    <property type="component" value="Unassembled WGS sequence"/>
</dbReference>
<evidence type="ECO:0000259" key="1">
    <source>
        <dbReference type="Pfam" id="PF01979"/>
    </source>
</evidence>
<accession>A0A542YUF6</accession>
<organism evidence="2 3">
    <name type="scientific">Ornithinicoccus hortensis</name>
    <dbReference type="NCBI Taxonomy" id="82346"/>
    <lineage>
        <taxon>Bacteria</taxon>
        <taxon>Bacillati</taxon>
        <taxon>Actinomycetota</taxon>
        <taxon>Actinomycetes</taxon>
        <taxon>Micrococcales</taxon>
        <taxon>Intrasporangiaceae</taxon>
        <taxon>Ornithinicoccus</taxon>
    </lineage>
</organism>
<keyword evidence="3" id="KW-1185">Reference proteome</keyword>
<dbReference type="RefSeq" id="WP_228393389.1">
    <property type="nucleotide sequence ID" value="NZ_BAAAIK010000001.1"/>
</dbReference>
<evidence type="ECO:0000313" key="2">
    <source>
        <dbReference type="EMBL" id="TQL51710.1"/>
    </source>
</evidence>
<keyword evidence="2" id="KW-0378">Hydrolase</keyword>
<dbReference type="GO" id="GO:0016810">
    <property type="term" value="F:hydrolase activity, acting on carbon-nitrogen (but not peptide) bonds"/>
    <property type="evidence" value="ECO:0007669"/>
    <property type="project" value="InterPro"/>
</dbReference>
<dbReference type="InterPro" id="IPR011059">
    <property type="entry name" value="Metal-dep_hydrolase_composite"/>
</dbReference>
<dbReference type="PANTHER" id="PTHR43135">
    <property type="entry name" value="ALPHA-D-RIBOSE 1-METHYLPHOSPHONATE 5-TRIPHOSPHATE DIPHOSPHATASE"/>
    <property type="match status" value="1"/>
</dbReference>
<dbReference type="InterPro" id="IPR057744">
    <property type="entry name" value="OTAase-like"/>
</dbReference>
<dbReference type="Gene3D" id="2.30.40.10">
    <property type="entry name" value="Urease, subunit C, domain 1"/>
    <property type="match status" value="1"/>
</dbReference>
<dbReference type="Pfam" id="PF01979">
    <property type="entry name" value="Amidohydro_1"/>
    <property type="match status" value="1"/>
</dbReference>
<protein>
    <submittedName>
        <fullName evidence="2">Imidazolonepropionase-like amidohydrolase</fullName>
    </submittedName>
</protein>
<dbReference type="PANTHER" id="PTHR43135:SF3">
    <property type="entry name" value="ALPHA-D-RIBOSE 1-METHYLPHOSPHONATE 5-TRIPHOSPHATE DIPHOSPHATASE"/>
    <property type="match status" value="1"/>
</dbReference>
<sequence length="391" mass="40837">MVEDGLITAVGQDAATRVTGTDGSPASGVEVVDAPGHTLTPGFVDAHVHLMVENLGGLDVMVKPFPLPFYESVGFMERTLAVGITTVRDAGGADLGLKTAQANGLIAGPRLRISVNLVGQTGGHGDHLLPSGIEMPLFPHHSGCPSGVADGPEEVRKTTRKMFRAGADQIKICTTGGVLSPADDPRHSQMTLDEIRAVVEEAQAHESYVFAHAQGTSGIRNAVLGGVRSIEHGIFLDDATIQLLLDHDVTLVPTLVAPVSVLRTAESGRSMNAAVVAKARAVLQTHRAAITRAVAAGVRIAFGTDTGVGTHGTNLEEFALLAECGMSLESVLSSATSVSADLVAPDLRVGRIAEGHRGDLVLLDRELRTTADLDGIDRAVTAVFQDGLRMR</sequence>
<gene>
    <name evidence="2" type="ORF">FB467_2864</name>
</gene>
<comment type="caution">
    <text evidence="2">The sequence shown here is derived from an EMBL/GenBank/DDBJ whole genome shotgun (WGS) entry which is preliminary data.</text>
</comment>